<name>A0AA38MIK3_9CUCU</name>
<organism evidence="2 3">
    <name type="scientific">Zophobas morio</name>
    <dbReference type="NCBI Taxonomy" id="2755281"/>
    <lineage>
        <taxon>Eukaryota</taxon>
        <taxon>Metazoa</taxon>
        <taxon>Ecdysozoa</taxon>
        <taxon>Arthropoda</taxon>
        <taxon>Hexapoda</taxon>
        <taxon>Insecta</taxon>
        <taxon>Pterygota</taxon>
        <taxon>Neoptera</taxon>
        <taxon>Endopterygota</taxon>
        <taxon>Coleoptera</taxon>
        <taxon>Polyphaga</taxon>
        <taxon>Cucujiformia</taxon>
        <taxon>Tenebrionidae</taxon>
        <taxon>Zophobas</taxon>
    </lineage>
</organism>
<dbReference type="EMBL" id="JALNTZ010000003">
    <property type="protein sequence ID" value="KAJ3657277.1"/>
    <property type="molecule type" value="Genomic_DNA"/>
</dbReference>
<keyword evidence="3" id="KW-1185">Reference proteome</keyword>
<dbReference type="EMBL" id="JALNTZ010000003">
    <property type="protein sequence ID" value="KAJ3657518.1"/>
    <property type="molecule type" value="Genomic_DNA"/>
</dbReference>
<proteinExistence type="predicted"/>
<dbReference type="Proteomes" id="UP001168821">
    <property type="component" value="Unassembled WGS sequence"/>
</dbReference>
<protein>
    <submittedName>
        <fullName evidence="2">Uncharacterized protein</fullName>
    </submittedName>
</protein>
<evidence type="ECO:0000313" key="2">
    <source>
        <dbReference type="EMBL" id="KAJ3657518.1"/>
    </source>
</evidence>
<evidence type="ECO:0000313" key="3">
    <source>
        <dbReference type="Proteomes" id="UP001168821"/>
    </source>
</evidence>
<accession>A0AA38MIK3</accession>
<reference evidence="2" key="1">
    <citation type="journal article" date="2023" name="G3 (Bethesda)">
        <title>Whole genome assemblies of Zophobas morio and Tenebrio molitor.</title>
        <authorList>
            <person name="Kaur S."/>
            <person name="Stinson S.A."/>
            <person name="diCenzo G.C."/>
        </authorList>
    </citation>
    <scope>NUCLEOTIDE SEQUENCE</scope>
    <source>
        <strain evidence="2">QUZm001</strain>
    </source>
</reference>
<sequence length="66" mass="7487">MIFIYDYSVSPRSARHHGNVKSTTQGEAELEPYGCPELVKGQLKGTYDLCPSHFPFFRKTLSHLNS</sequence>
<gene>
    <name evidence="1" type="ORF">Zmor_009093</name>
    <name evidence="2" type="ORF">Zmor_009314</name>
</gene>
<evidence type="ECO:0000313" key="1">
    <source>
        <dbReference type="EMBL" id="KAJ3657277.1"/>
    </source>
</evidence>
<dbReference type="AlphaFoldDB" id="A0AA38MIK3"/>
<comment type="caution">
    <text evidence="2">The sequence shown here is derived from an EMBL/GenBank/DDBJ whole genome shotgun (WGS) entry which is preliminary data.</text>
</comment>